<gene>
    <name evidence="1" type="ORF">MAR_032679</name>
</gene>
<evidence type="ECO:0000313" key="2">
    <source>
        <dbReference type="Proteomes" id="UP001164746"/>
    </source>
</evidence>
<sequence length="151" mass="17964">MKGAVLMRLKPRDIIQRRSRFTYGVYSNPLFVEGTHQMKFKRFRDERYISMGVFDKLIESGQLLQHKQEFAWEFFYTFKHPDDKQILDPRSCLLEEDQCEEVGRITIPPPFGGWPDVINGEQKLVVGETEFTMKVFIEETNQEYEVEIDFL</sequence>
<name>A0ABY7F809_MYAAR</name>
<dbReference type="EMBL" id="CP111021">
    <property type="protein sequence ID" value="WAR18085.1"/>
    <property type="molecule type" value="Genomic_DNA"/>
</dbReference>
<proteinExistence type="predicted"/>
<organism evidence="1 2">
    <name type="scientific">Mya arenaria</name>
    <name type="common">Soft-shell clam</name>
    <dbReference type="NCBI Taxonomy" id="6604"/>
    <lineage>
        <taxon>Eukaryota</taxon>
        <taxon>Metazoa</taxon>
        <taxon>Spiralia</taxon>
        <taxon>Lophotrochozoa</taxon>
        <taxon>Mollusca</taxon>
        <taxon>Bivalvia</taxon>
        <taxon>Autobranchia</taxon>
        <taxon>Heteroconchia</taxon>
        <taxon>Euheterodonta</taxon>
        <taxon>Imparidentia</taxon>
        <taxon>Neoheterodontei</taxon>
        <taxon>Myida</taxon>
        <taxon>Myoidea</taxon>
        <taxon>Myidae</taxon>
        <taxon>Mya</taxon>
    </lineage>
</organism>
<keyword evidence="2" id="KW-1185">Reference proteome</keyword>
<dbReference type="Proteomes" id="UP001164746">
    <property type="component" value="Chromosome 10"/>
</dbReference>
<accession>A0ABY7F809</accession>
<reference evidence="1" key="1">
    <citation type="submission" date="2022-11" db="EMBL/GenBank/DDBJ databases">
        <title>Centuries of genome instability and evolution in soft-shell clam transmissible cancer (bioRxiv).</title>
        <authorList>
            <person name="Hart S.F.M."/>
            <person name="Yonemitsu M.A."/>
            <person name="Giersch R.M."/>
            <person name="Beal B.F."/>
            <person name="Arriagada G."/>
            <person name="Davis B.W."/>
            <person name="Ostrander E.A."/>
            <person name="Goff S.P."/>
            <person name="Metzger M.J."/>
        </authorList>
    </citation>
    <scope>NUCLEOTIDE SEQUENCE</scope>
    <source>
        <strain evidence="1">MELC-2E11</strain>
        <tissue evidence="1">Siphon/mantle</tissue>
    </source>
</reference>
<evidence type="ECO:0000313" key="1">
    <source>
        <dbReference type="EMBL" id="WAR18085.1"/>
    </source>
</evidence>
<protein>
    <submittedName>
        <fullName evidence="1">Uncharacterized protein</fullName>
    </submittedName>
</protein>